<feature type="compositionally biased region" description="Low complexity" evidence="2">
    <location>
        <begin position="516"/>
        <end position="527"/>
    </location>
</feature>
<feature type="region of interest" description="Disordered" evidence="2">
    <location>
        <begin position="381"/>
        <end position="431"/>
    </location>
</feature>
<feature type="compositionally biased region" description="Basic and acidic residues" evidence="2">
    <location>
        <begin position="257"/>
        <end position="271"/>
    </location>
</feature>
<feature type="compositionally biased region" description="Polar residues" evidence="2">
    <location>
        <begin position="396"/>
        <end position="412"/>
    </location>
</feature>
<name>A0A9W7LCP3_9STRA</name>
<protein>
    <submittedName>
        <fullName evidence="3">Uncharacterized protein</fullName>
    </submittedName>
</protein>
<feature type="coiled-coil region" evidence="1">
    <location>
        <begin position="124"/>
        <end position="158"/>
    </location>
</feature>
<evidence type="ECO:0000256" key="1">
    <source>
        <dbReference type="SAM" id="Coils"/>
    </source>
</evidence>
<proteinExistence type="predicted"/>
<gene>
    <name evidence="3" type="ORF">TrCOL_g3141</name>
</gene>
<feature type="coiled-coil region" evidence="1">
    <location>
        <begin position="432"/>
        <end position="490"/>
    </location>
</feature>
<organism evidence="3 4">
    <name type="scientific">Triparma columacea</name>
    <dbReference type="NCBI Taxonomy" id="722753"/>
    <lineage>
        <taxon>Eukaryota</taxon>
        <taxon>Sar</taxon>
        <taxon>Stramenopiles</taxon>
        <taxon>Ochrophyta</taxon>
        <taxon>Bolidophyceae</taxon>
        <taxon>Parmales</taxon>
        <taxon>Triparmaceae</taxon>
        <taxon>Triparma</taxon>
    </lineage>
</organism>
<feature type="region of interest" description="Disordered" evidence="2">
    <location>
        <begin position="513"/>
        <end position="581"/>
    </location>
</feature>
<feature type="compositionally biased region" description="Basic and acidic residues" evidence="2">
    <location>
        <begin position="240"/>
        <end position="250"/>
    </location>
</feature>
<reference evidence="4" key="1">
    <citation type="journal article" date="2023" name="Commun. Biol.">
        <title>Genome analysis of Parmales, the sister group of diatoms, reveals the evolutionary specialization of diatoms from phago-mixotrophs to photoautotrophs.</title>
        <authorList>
            <person name="Ban H."/>
            <person name="Sato S."/>
            <person name="Yoshikawa S."/>
            <person name="Yamada K."/>
            <person name="Nakamura Y."/>
            <person name="Ichinomiya M."/>
            <person name="Sato N."/>
            <person name="Blanc-Mathieu R."/>
            <person name="Endo H."/>
            <person name="Kuwata A."/>
            <person name="Ogata H."/>
        </authorList>
    </citation>
    <scope>NUCLEOTIDE SEQUENCE [LARGE SCALE GENOMIC DNA]</scope>
</reference>
<keyword evidence="1" id="KW-0175">Coiled coil</keyword>
<sequence>MKEDMAKEVDCPSNPSESPHAGSPTAGSPSASSPAHTSQPCTSPQPSSQPSVPICDVTSQLSTLTQRLSASEAEAQLWKSRAMKLKTSATSTPAKSSSSEAAYDELAKEAQGMNEKIHVLTGRVRALNKEKADLVKEKEKLEETITKVKEEKVKKETEALVRSEMESLMSSQKSEHAALIAKLKESHSSELASLNLAVSDLTNKMDASKKQRIALEVKYDAVCIEKGNVEQTWIAKLRDKEREAREKERTPTVVVRNDGRREEEKKRREGAEAQVRKLESDLIVERKKVEDCRADLHASLTECKALKREVSSFERLRSSLSIAEEELGAVRKEKLGMKEKQEKTVRELNKKYIESEIGWEEERKRLEGMIEGLEREIGKLRQRKDLEKEKEKSRSASHAQQASDSLLSSRETQGLRILEPTAAGGQPSFAANVQMKSQIDRLTEENRFMKEELEALREKSEGDAVVIARAMEEREELEGLREEVGGLREEVGDGRDAIKEIREMYRLEIKRLLGESSSDPSDAANSPTPNNKTPLNAELYSPAPETPKSKPGLKAGLKGFFQSVKTPRVEGNQEDWNPWEL</sequence>
<comment type="caution">
    <text evidence="3">The sequence shown here is derived from an EMBL/GenBank/DDBJ whole genome shotgun (WGS) entry which is preliminary data.</text>
</comment>
<keyword evidence="4" id="KW-1185">Reference proteome</keyword>
<dbReference type="Proteomes" id="UP001165065">
    <property type="component" value="Unassembled WGS sequence"/>
</dbReference>
<feature type="compositionally biased region" description="Low complexity" evidence="2">
    <location>
        <begin position="85"/>
        <end position="101"/>
    </location>
</feature>
<evidence type="ECO:0000256" key="2">
    <source>
        <dbReference type="SAM" id="MobiDB-lite"/>
    </source>
</evidence>
<dbReference type="EMBL" id="BRYA01000231">
    <property type="protein sequence ID" value="GMI44876.1"/>
    <property type="molecule type" value="Genomic_DNA"/>
</dbReference>
<feature type="compositionally biased region" description="Low complexity" evidence="2">
    <location>
        <begin position="18"/>
        <end position="53"/>
    </location>
</feature>
<feature type="region of interest" description="Disordered" evidence="2">
    <location>
        <begin position="1"/>
        <end position="54"/>
    </location>
</feature>
<evidence type="ECO:0000313" key="4">
    <source>
        <dbReference type="Proteomes" id="UP001165065"/>
    </source>
</evidence>
<dbReference type="OrthoDB" id="10637120at2759"/>
<feature type="compositionally biased region" description="Basic and acidic residues" evidence="2">
    <location>
        <begin position="1"/>
        <end position="10"/>
    </location>
</feature>
<feature type="region of interest" description="Disordered" evidence="2">
    <location>
        <begin position="84"/>
        <end position="103"/>
    </location>
</feature>
<feature type="compositionally biased region" description="Basic and acidic residues" evidence="2">
    <location>
        <begin position="381"/>
        <end position="394"/>
    </location>
</feature>
<feature type="region of interest" description="Disordered" evidence="2">
    <location>
        <begin position="240"/>
        <end position="271"/>
    </location>
</feature>
<accession>A0A9W7LCP3</accession>
<evidence type="ECO:0000313" key="3">
    <source>
        <dbReference type="EMBL" id="GMI44876.1"/>
    </source>
</evidence>
<dbReference type="AlphaFoldDB" id="A0A9W7LCP3"/>